<dbReference type="OrthoDB" id="552049at2759"/>
<name>A0A1E7FT20_9STRA</name>
<organism evidence="2 3">
    <name type="scientific">Fragilariopsis cylindrus CCMP1102</name>
    <dbReference type="NCBI Taxonomy" id="635003"/>
    <lineage>
        <taxon>Eukaryota</taxon>
        <taxon>Sar</taxon>
        <taxon>Stramenopiles</taxon>
        <taxon>Ochrophyta</taxon>
        <taxon>Bacillariophyta</taxon>
        <taxon>Bacillariophyceae</taxon>
        <taxon>Bacillariophycidae</taxon>
        <taxon>Bacillariales</taxon>
        <taxon>Bacillariaceae</taxon>
        <taxon>Fragilariopsis</taxon>
    </lineage>
</organism>
<dbReference type="InParanoid" id="A0A1E7FT20"/>
<dbReference type="AlphaFoldDB" id="A0A1E7FT20"/>
<feature type="domain" description="J" evidence="1">
    <location>
        <begin position="8"/>
        <end position="80"/>
    </location>
</feature>
<accession>A0A1E7FT20</accession>
<feature type="non-terminal residue" evidence="2">
    <location>
        <position position="1"/>
    </location>
</feature>
<reference evidence="2 3" key="1">
    <citation type="submission" date="2016-09" db="EMBL/GenBank/DDBJ databases">
        <title>Extensive genetic diversity and differential bi-allelic expression allows diatom success in the polar Southern Ocean.</title>
        <authorList>
            <consortium name="DOE Joint Genome Institute"/>
            <person name="Mock T."/>
            <person name="Otillar R.P."/>
            <person name="Strauss J."/>
            <person name="Dupont C."/>
            <person name="Frickenhaus S."/>
            <person name="Maumus F."/>
            <person name="Mcmullan M."/>
            <person name="Sanges R."/>
            <person name="Schmutz J."/>
            <person name="Toseland A."/>
            <person name="Valas R."/>
            <person name="Veluchamy A."/>
            <person name="Ward B.J."/>
            <person name="Allen A."/>
            <person name="Barry K."/>
            <person name="Falciatore A."/>
            <person name="Ferrante M."/>
            <person name="Fortunato A.E."/>
            <person name="Gloeckner G."/>
            <person name="Gruber A."/>
            <person name="Hipkin R."/>
            <person name="Janech M."/>
            <person name="Kroth P."/>
            <person name="Leese F."/>
            <person name="Lindquist E."/>
            <person name="Lyon B.R."/>
            <person name="Martin J."/>
            <person name="Mayer C."/>
            <person name="Parker M."/>
            <person name="Quesneville H."/>
            <person name="Raymond J."/>
            <person name="Uhlig C."/>
            <person name="Valentin K.U."/>
            <person name="Worden A.Z."/>
            <person name="Armbrust E.V."/>
            <person name="Bowler C."/>
            <person name="Green B."/>
            <person name="Moulton V."/>
            <person name="Van Oosterhout C."/>
            <person name="Grigoriev I."/>
        </authorList>
    </citation>
    <scope>NUCLEOTIDE SEQUENCE [LARGE SCALE GENOMIC DNA]</scope>
    <source>
        <strain evidence="2 3">CCMP1102</strain>
    </source>
</reference>
<dbReference type="InterPro" id="IPR036869">
    <property type="entry name" value="J_dom_sf"/>
</dbReference>
<dbReference type="EMBL" id="KV784354">
    <property type="protein sequence ID" value="OEU21322.1"/>
    <property type="molecule type" value="Genomic_DNA"/>
</dbReference>
<evidence type="ECO:0000313" key="3">
    <source>
        <dbReference type="Proteomes" id="UP000095751"/>
    </source>
</evidence>
<protein>
    <recommendedName>
        <fullName evidence="1">J domain-containing protein</fullName>
    </recommendedName>
</protein>
<dbReference type="InterPro" id="IPR001623">
    <property type="entry name" value="DnaJ_domain"/>
</dbReference>
<proteinExistence type="predicted"/>
<evidence type="ECO:0000313" key="2">
    <source>
        <dbReference type="EMBL" id="OEU21322.1"/>
    </source>
</evidence>
<dbReference type="SUPFAM" id="SSF46565">
    <property type="entry name" value="Chaperone J-domain"/>
    <property type="match status" value="1"/>
</dbReference>
<dbReference type="Gene3D" id="1.10.287.110">
    <property type="entry name" value="DnaJ domain"/>
    <property type="match status" value="1"/>
</dbReference>
<gene>
    <name evidence="2" type="ORF">FRACYDRAFT_143668</name>
</gene>
<evidence type="ECO:0000259" key="1">
    <source>
        <dbReference type="PROSITE" id="PS50076"/>
    </source>
</evidence>
<dbReference type="CDD" id="cd06257">
    <property type="entry name" value="DnaJ"/>
    <property type="match status" value="1"/>
</dbReference>
<feature type="non-terminal residue" evidence="2">
    <location>
        <position position="139"/>
    </location>
</feature>
<keyword evidence="3" id="KW-1185">Reference proteome</keyword>
<dbReference type="Proteomes" id="UP000095751">
    <property type="component" value="Unassembled WGS sequence"/>
</dbReference>
<dbReference type="KEGG" id="fcy:FRACYDRAFT_143668"/>
<dbReference type="PROSITE" id="PS50076">
    <property type="entry name" value="DNAJ_2"/>
    <property type="match status" value="1"/>
</dbReference>
<dbReference type="Pfam" id="PF00226">
    <property type="entry name" value="DnaJ"/>
    <property type="match status" value="1"/>
</dbReference>
<sequence length="139" mass="15828">RYKVTTSKAKSILGLVESKPTVQQLRHAYFEAAKLCHPDVKQDDHKLDFRDLTEAYDHLMNGGHISQGEDIPRDEEDEYRSACMEILGIRAEIVEESKQNPMFLKWLSGNTDGAQYWRNFFAANGGLAPKLRPLDGYLA</sequence>